<comment type="function">
    <text evidence="9">CRISPR (clustered regularly interspaced short palindromic repeat), is an adaptive immune system that provides protection against mobile genetic elements (viruses, transposable elements and conjugative plasmids). CRISPR clusters contain sequences complementary to antecedent mobile elements and target invading nucleic acids. CRISPR clusters are transcribed and processed into CRISPR RNA (crRNA). Functions as a ssRNA-specific endoribonuclease. Involved in the integration of spacer DNA into the CRISPR cassette.</text>
</comment>
<keyword evidence="6 9" id="KW-0378">Hydrolase</keyword>
<comment type="subunit">
    <text evidence="9">Homodimer, forms a heterotetramer with a Cas1 homodimer.</text>
</comment>
<dbReference type="Gene3D" id="3.30.70.240">
    <property type="match status" value="1"/>
</dbReference>
<evidence type="ECO:0000256" key="1">
    <source>
        <dbReference type="ARBA" id="ARBA00001946"/>
    </source>
</evidence>
<keyword evidence="7 9" id="KW-0460">Magnesium</keyword>
<name>A0A1Q8YER3_9BURK</name>
<comment type="cofactor">
    <cofactor evidence="1 9">
        <name>Mg(2+)</name>
        <dbReference type="ChEBI" id="CHEBI:18420"/>
    </cofactor>
</comment>
<keyword evidence="3 9" id="KW-0540">Nuclease</keyword>
<reference evidence="11 12" key="1">
    <citation type="submission" date="2017-01" db="EMBL/GenBank/DDBJ databases">
        <title>Genome sequence of Rhodoferax antarcticus ANT.BR, a psychrophilic purple nonsulfur bacterium from an Antarctic microbial mat.</title>
        <authorList>
            <person name="Baker J."/>
            <person name="Riester C."/>
            <person name="Skinner B."/>
            <person name="Newell A."/>
            <person name="Swingley W."/>
            <person name="Madigan M."/>
            <person name="Jung D."/>
            <person name="Asao M."/>
            <person name="Chen M."/>
            <person name="Loughlin P."/>
            <person name="Pan H."/>
            <person name="Lin S."/>
            <person name="Li N."/>
            <person name="Shaw J."/>
            <person name="Prado M."/>
            <person name="Sherman C."/>
            <person name="Li X."/>
            <person name="Tang J."/>
            <person name="Blankenship R."/>
            <person name="Zhao T."/>
            <person name="Touchman J."/>
            <person name="Sattley M."/>
        </authorList>
    </citation>
    <scope>NUCLEOTIDE SEQUENCE [LARGE SCALE GENOMIC DNA]</scope>
    <source>
        <strain evidence="11 12">ANT.BR</strain>
    </source>
</reference>
<dbReference type="InterPro" id="IPR021127">
    <property type="entry name" value="CRISPR_associated_Cas2"/>
</dbReference>
<evidence type="ECO:0000256" key="4">
    <source>
        <dbReference type="ARBA" id="ARBA00022723"/>
    </source>
</evidence>
<dbReference type="InterPro" id="IPR019199">
    <property type="entry name" value="Virulence_VapD/CRISPR_Cas2"/>
</dbReference>
<sequence length="128" mass="14197">MPTSASQHPQTPISLTSGKLAAPAKPMRRPNNAAMPHRDLYLACYDISEPRRLIAALKLTRAYATGGQKSVHEIFLTPAERGNLLDDMAVLIDLATDRFMLLRLDPRNKVHTLGKALKPVDPDYFYVG</sequence>
<dbReference type="GO" id="GO:0004521">
    <property type="term" value="F:RNA endonuclease activity"/>
    <property type="evidence" value="ECO:0007669"/>
    <property type="project" value="InterPro"/>
</dbReference>
<evidence type="ECO:0000256" key="10">
    <source>
        <dbReference type="SAM" id="MobiDB-lite"/>
    </source>
</evidence>
<evidence type="ECO:0000256" key="8">
    <source>
        <dbReference type="ARBA" id="ARBA00023118"/>
    </source>
</evidence>
<gene>
    <name evidence="9" type="primary">cas2</name>
    <name evidence="11" type="ORF">BLL52_2759</name>
</gene>
<comment type="similarity">
    <text evidence="2 9">Belongs to the CRISPR-associated endoribonuclease Cas2 protein family.</text>
</comment>
<evidence type="ECO:0000256" key="9">
    <source>
        <dbReference type="HAMAP-Rule" id="MF_01471"/>
    </source>
</evidence>
<keyword evidence="5 9" id="KW-0255">Endonuclease</keyword>
<evidence type="ECO:0000256" key="5">
    <source>
        <dbReference type="ARBA" id="ARBA00022759"/>
    </source>
</evidence>
<proteinExistence type="inferred from homology"/>
<dbReference type="Proteomes" id="UP000185911">
    <property type="component" value="Unassembled WGS sequence"/>
</dbReference>
<dbReference type="HAMAP" id="MF_01471">
    <property type="entry name" value="Cas2"/>
    <property type="match status" value="1"/>
</dbReference>
<feature type="compositionally biased region" description="Polar residues" evidence="10">
    <location>
        <begin position="1"/>
        <end position="17"/>
    </location>
</feature>
<dbReference type="GO" id="GO:0046872">
    <property type="term" value="F:metal ion binding"/>
    <property type="evidence" value="ECO:0007669"/>
    <property type="project" value="UniProtKB-UniRule"/>
</dbReference>
<dbReference type="AlphaFoldDB" id="A0A1Q8YER3"/>
<dbReference type="STRING" id="81479.RA876_07880"/>
<dbReference type="GO" id="GO:0016787">
    <property type="term" value="F:hydrolase activity"/>
    <property type="evidence" value="ECO:0007669"/>
    <property type="project" value="UniProtKB-KW"/>
</dbReference>
<evidence type="ECO:0000256" key="3">
    <source>
        <dbReference type="ARBA" id="ARBA00022722"/>
    </source>
</evidence>
<dbReference type="GO" id="GO:0043571">
    <property type="term" value="P:maintenance of CRISPR repeat elements"/>
    <property type="evidence" value="ECO:0007669"/>
    <property type="project" value="UniProtKB-UniRule"/>
</dbReference>
<dbReference type="SUPFAM" id="SSF143430">
    <property type="entry name" value="TTP0101/SSO1404-like"/>
    <property type="match status" value="1"/>
</dbReference>
<feature type="binding site" evidence="9">
    <location>
        <position position="46"/>
    </location>
    <ligand>
        <name>Mg(2+)</name>
        <dbReference type="ChEBI" id="CHEBI:18420"/>
        <note>catalytic</note>
    </ligand>
</feature>
<evidence type="ECO:0000313" key="11">
    <source>
        <dbReference type="EMBL" id="OLP06523.1"/>
    </source>
</evidence>
<evidence type="ECO:0000313" key="12">
    <source>
        <dbReference type="Proteomes" id="UP000185911"/>
    </source>
</evidence>
<dbReference type="EC" id="3.1.-.-" evidence="9"/>
<keyword evidence="8 9" id="KW-0051">Antiviral defense</keyword>
<keyword evidence="12" id="KW-1185">Reference proteome</keyword>
<accession>A0A1Q8YER3</accession>
<dbReference type="GO" id="GO:0051607">
    <property type="term" value="P:defense response to virus"/>
    <property type="evidence" value="ECO:0007669"/>
    <property type="project" value="UniProtKB-UniRule"/>
</dbReference>
<feature type="region of interest" description="Disordered" evidence="10">
    <location>
        <begin position="1"/>
        <end position="33"/>
    </location>
</feature>
<evidence type="ECO:0000256" key="7">
    <source>
        <dbReference type="ARBA" id="ARBA00022842"/>
    </source>
</evidence>
<dbReference type="Pfam" id="PF09827">
    <property type="entry name" value="CRISPR_Cas2"/>
    <property type="match status" value="1"/>
</dbReference>
<dbReference type="CDD" id="cd09725">
    <property type="entry name" value="Cas2_I_II_III"/>
    <property type="match status" value="1"/>
</dbReference>
<keyword evidence="4 9" id="KW-0479">Metal-binding</keyword>
<comment type="caution">
    <text evidence="11">The sequence shown here is derived from an EMBL/GenBank/DDBJ whole genome shotgun (WGS) entry which is preliminary data.</text>
</comment>
<evidence type="ECO:0000256" key="6">
    <source>
        <dbReference type="ARBA" id="ARBA00022801"/>
    </source>
</evidence>
<protein>
    <recommendedName>
        <fullName evidence="9">CRISPR-associated endoribonuclease Cas2</fullName>
        <ecNumber evidence="9">3.1.-.-</ecNumber>
    </recommendedName>
</protein>
<dbReference type="EMBL" id="MSYM01000013">
    <property type="protein sequence ID" value="OLP06523.1"/>
    <property type="molecule type" value="Genomic_DNA"/>
</dbReference>
<organism evidence="11 12">
    <name type="scientific">Rhodoferax antarcticus ANT.BR</name>
    <dbReference type="NCBI Taxonomy" id="1111071"/>
    <lineage>
        <taxon>Bacteria</taxon>
        <taxon>Pseudomonadati</taxon>
        <taxon>Pseudomonadota</taxon>
        <taxon>Betaproteobacteria</taxon>
        <taxon>Burkholderiales</taxon>
        <taxon>Comamonadaceae</taxon>
        <taxon>Rhodoferax</taxon>
    </lineage>
</organism>
<evidence type="ECO:0000256" key="2">
    <source>
        <dbReference type="ARBA" id="ARBA00009959"/>
    </source>
</evidence>